<dbReference type="Gene3D" id="2.40.128.10">
    <property type="match status" value="1"/>
</dbReference>
<dbReference type="GO" id="GO:0004866">
    <property type="term" value="F:endopeptidase inhibitor activity"/>
    <property type="evidence" value="ECO:0007669"/>
    <property type="project" value="InterPro"/>
</dbReference>
<dbReference type="InterPro" id="IPR021140">
    <property type="entry name" value="Inh/Omp19"/>
</dbReference>
<evidence type="ECO:0000259" key="3">
    <source>
        <dbReference type="Pfam" id="PF02974"/>
    </source>
</evidence>
<accession>A0A2N5XPG7</accession>
<evidence type="ECO:0000313" key="5">
    <source>
        <dbReference type="Proteomes" id="UP000234881"/>
    </source>
</evidence>
<feature type="domain" description="Alkaline proteinase inhibitor/ Outer membrane lipoprotein Omp19" evidence="3">
    <location>
        <begin position="95"/>
        <end position="185"/>
    </location>
</feature>
<dbReference type="SUPFAM" id="SSF50882">
    <property type="entry name" value="beta-Barrel protease inhibitors"/>
    <property type="match status" value="1"/>
</dbReference>
<keyword evidence="1 2" id="KW-0732">Signal</keyword>
<evidence type="ECO:0000256" key="1">
    <source>
        <dbReference type="ARBA" id="ARBA00022729"/>
    </source>
</evidence>
<dbReference type="Pfam" id="PF02974">
    <property type="entry name" value="Inh"/>
    <property type="match status" value="1"/>
</dbReference>
<keyword evidence="5" id="KW-1185">Reference proteome</keyword>
<sequence length="187" mass="19731">MIRYCALGCLSFLLVGCSTAGFDRFGSNSAASLPPAPTTPVESQGLSPLVLGDQSGQLSQSNQPINNAMGAEAEFNDLSQTPVNVAAPSTARALSRTDVLGAWTLASGAEQCKLNINLTNWTGGYRASTRGCVSPDLQRINAWRLDGKQVVLLAEDGTTTIARLFSTSPARFDGQADQDGRAVSFFR</sequence>
<evidence type="ECO:0000313" key="4">
    <source>
        <dbReference type="EMBL" id="PLW76393.1"/>
    </source>
</evidence>
<dbReference type="PROSITE" id="PS51257">
    <property type="entry name" value="PROKAR_LIPOPROTEIN"/>
    <property type="match status" value="1"/>
</dbReference>
<reference evidence="4 5" key="1">
    <citation type="submission" date="2018-01" db="EMBL/GenBank/DDBJ databases">
        <title>The draft genome sequence of Cohaesibacter sp. H1304.</title>
        <authorList>
            <person name="Wang N.-N."/>
            <person name="Du Z.-J."/>
        </authorList>
    </citation>
    <scope>NUCLEOTIDE SEQUENCE [LARGE SCALE GENOMIC DNA]</scope>
    <source>
        <strain evidence="4 5">H1304</strain>
    </source>
</reference>
<proteinExistence type="predicted"/>
<dbReference type="OrthoDB" id="7677911at2"/>
<protein>
    <recommendedName>
        <fullName evidence="3">Alkaline proteinase inhibitor/ Outer membrane lipoprotein Omp19 domain-containing protein</fullName>
    </recommendedName>
</protein>
<feature type="signal peptide" evidence="2">
    <location>
        <begin position="1"/>
        <end position="20"/>
    </location>
</feature>
<gene>
    <name evidence="4" type="ORF">C0081_16065</name>
</gene>
<dbReference type="Proteomes" id="UP000234881">
    <property type="component" value="Unassembled WGS sequence"/>
</dbReference>
<dbReference type="RefSeq" id="WP_101534828.1">
    <property type="nucleotide sequence ID" value="NZ_JBFHIU010000030.1"/>
</dbReference>
<dbReference type="AlphaFoldDB" id="A0A2N5XPG7"/>
<dbReference type="InterPro" id="IPR016085">
    <property type="entry name" value="Protease_inh_B-barrel_dom"/>
</dbReference>
<feature type="chain" id="PRO_5014769279" description="Alkaline proteinase inhibitor/ Outer membrane lipoprotein Omp19 domain-containing protein" evidence="2">
    <location>
        <begin position="21"/>
        <end position="187"/>
    </location>
</feature>
<comment type="caution">
    <text evidence="4">The sequence shown here is derived from an EMBL/GenBank/DDBJ whole genome shotgun (WGS) entry which is preliminary data.</text>
</comment>
<evidence type="ECO:0000256" key="2">
    <source>
        <dbReference type="SAM" id="SignalP"/>
    </source>
</evidence>
<organism evidence="4 5">
    <name type="scientific">Cohaesibacter celericrescens</name>
    <dbReference type="NCBI Taxonomy" id="2067669"/>
    <lineage>
        <taxon>Bacteria</taxon>
        <taxon>Pseudomonadati</taxon>
        <taxon>Pseudomonadota</taxon>
        <taxon>Alphaproteobacteria</taxon>
        <taxon>Hyphomicrobiales</taxon>
        <taxon>Cohaesibacteraceae</taxon>
    </lineage>
</organism>
<dbReference type="EMBL" id="PKUQ01000031">
    <property type="protein sequence ID" value="PLW76393.1"/>
    <property type="molecule type" value="Genomic_DNA"/>
</dbReference>
<name>A0A2N5XPG7_9HYPH</name>